<gene>
    <name evidence="2" type="ORF">TQ33_1014</name>
</gene>
<dbReference type="PROSITE" id="PS51832">
    <property type="entry name" value="HD_GYP"/>
    <property type="match status" value="1"/>
</dbReference>
<proteinExistence type="predicted"/>
<dbReference type="SUPFAM" id="SSF109604">
    <property type="entry name" value="HD-domain/PDEase-like"/>
    <property type="match status" value="1"/>
</dbReference>
<dbReference type="Pfam" id="PF11871">
    <property type="entry name" value="DUF3391"/>
    <property type="match status" value="1"/>
</dbReference>
<dbReference type="Proteomes" id="UP000034071">
    <property type="component" value="Chromosome"/>
</dbReference>
<evidence type="ECO:0000259" key="1">
    <source>
        <dbReference type="PROSITE" id="PS51832"/>
    </source>
</evidence>
<dbReference type="InterPro" id="IPR037522">
    <property type="entry name" value="HD_GYP_dom"/>
</dbReference>
<dbReference type="GO" id="GO:0008081">
    <property type="term" value="F:phosphoric diester hydrolase activity"/>
    <property type="evidence" value="ECO:0007669"/>
    <property type="project" value="UniProtKB-ARBA"/>
</dbReference>
<feature type="domain" description="HD-GYP" evidence="1">
    <location>
        <begin position="130"/>
        <end position="326"/>
    </location>
</feature>
<evidence type="ECO:0000313" key="2">
    <source>
        <dbReference type="EMBL" id="AKE51978.1"/>
    </source>
</evidence>
<evidence type="ECO:0000313" key="3">
    <source>
        <dbReference type="Proteomes" id="UP000034071"/>
    </source>
</evidence>
<organism evidence="2 3">
    <name type="scientific">Kangiella geojedonensis</name>
    <dbReference type="NCBI Taxonomy" id="914150"/>
    <lineage>
        <taxon>Bacteria</taxon>
        <taxon>Pseudomonadati</taxon>
        <taxon>Pseudomonadota</taxon>
        <taxon>Gammaproteobacteria</taxon>
        <taxon>Kangiellales</taxon>
        <taxon>Kangiellaceae</taxon>
        <taxon>Kangiella</taxon>
    </lineage>
</organism>
<reference evidence="2 3" key="1">
    <citation type="submission" date="2015-02" db="EMBL/GenBank/DDBJ databases">
        <title>Complete genome sequence of Kangiella geojedonensis strain YCS-5T.</title>
        <authorList>
            <person name="Kim K.M."/>
        </authorList>
    </citation>
    <scope>NUCLEOTIDE SEQUENCE [LARGE SCALE GENOMIC DNA]</scope>
    <source>
        <strain evidence="2 3">YCS-5</strain>
    </source>
</reference>
<keyword evidence="2" id="KW-0378">Hydrolase</keyword>
<dbReference type="InterPro" id="IPR021812">
    <property type="entry name" value="DUF3391"/>
</dbReference>
<accession>A0A0F6RBZ7</accession>
<dbReference type="RefSeq" id="WP_046561098.1">
    <property type="nucleotide sequence ID" value="NZ_CP010975.1"/>
</dbReference>
<dbReference type="AlphaFoldDB" id="A0A0F6RBZ7"/>
<dbReference type="Pfam" id="PF13487">
    <property type="entry name" value="HD_5"/>
    <property type="match status" value="1"/>
</dbReference>
<dbReference type="OrthoDB" id="9816273at2"/>
<dbReference type="InterPro" id="IPR003607">
    <property type="entry name" value="HD/PDEase_dom"/>
</dbReference>
<sequence length="401" mass="45566">MALIKVKVPTDSIDIGMFVVELDRPWIDVPVPFQKFEITTERELKVLSEYCKYVHIEIDAFLWEKKKQELSKHTSTSTLPENTPIHHELPRASSTYQSAKEFTIELFETTKLGLELDLEHSKQVINNCITSILSNANALFWLTRIKDRNHYTAEHSLRVAILAIAFGKYLGFDRKQLELLGLCGLLHDLGQTQLPEDIVNKAGPLNEAEYRVMQKHTLLGHELVIHDNEISSAVKEVILNHHIHFDGKGYPKNPAEVAPSQICRMISIIDAYDAITSESPYKLSKSPREALKILFDQRDKQFDGKLVGKFIQMMGIYPPGSLVRMSNGEVGIVISTDKKHKLLPKVELVQDRHGRLKRSVIIDLKKNPKDPSGNAYKITASMPDGSMGFDMRQYIQTTHQC</sequence>
<dbReference type="PANTHER" id="PTHR43155">
    <property type="entry name" value="CYCLIC DI-GMP PHOSPHODIESTERASE PA4108-RELATED"/>
    <property type="match status" value="1"/>
</dbReference>
<name>A0A0F6RBZ7_9GAMM</name>
<protein>
    <submittedName>
        <fullName evidence="2">Metal dependent phosphohydrolase</fullName>
    </submittedName>
</protein>
<dbReference type="Gene3D" id="1.10.3210.10">
    <property type="entry name" value="Hypothetical protein af1432"/>
    <property type="match status" value="1"/>
</dbReference>
<dbReference type="EMBL" id="CP010975">
    <property type="protein sequence ID" value="AKE51978.1"/>
    <property type="molecule type" value="Genomic_DNA"/>
</dbReference>
<dbReference type="PANTHER" id="PTHR43155:SF2">
    <property type="entry name" value="CYCLIC DI-GMP PHOSPHODIESTERASE PA4108"/>
    <property type="match status" value="1"/>
</dbReference>
<dbReference type="KEGG" id="kge:TQ33_1014"/>
<dbReference type="SMART" id="SM00471">
    <property type="entry name" value="HDc"/>
    <property type="match status" value="1"/>
</dbReference>
<dbReference type="STRING" id="914150.TQ33_1014"/>
<dbReference type="HOGENOM" id="CLU_000445_92_1_6"/>
<dbReference type="CDD" id="cd00077">
    <property type="entry name" value="HDc"/>
    <property type="match status" value="1"/>
</dbReference>
<keyword evidence="3" id="KW-1185">Reference proteome</keyword>